<organism evidence="1 2">
    <name type="scientific">Cuscuta epithymum</name>
    <dbReference type="NCBI Taxonomy" id="186058"/>
    <lineage>
        <taxon>Eukaryota</taxon>
        <taxon>Viridiplantae</taxon>
        <taxon>Streptophyta</taxon>
        <taxon>Embryophyta</taxon>
        <taxon>Tracheophyta</taxon>
        <taxon>Spermatophyta</taxon>
        <taxon>Magnoliopsida</taxon>
        <taxon>eudicotyledons</taxon>
        <taxon>Gunneridae</taxon>
        <taxon>Pentapetalae</taxon>
        <taxon>asterids</taxon>
        <taxon>lamiids</taxon>
        <taxon>Solanales</taxon>
        <taxon>Convolvulaceae</taxon>
        <taxon>Cuscuteae</taxon>
        <taxon>Cuscuta</taxon>
        <taxon>Cuscuta subgen. Cuscuta</taxon>
    </lineage>
</organism>
<evidence type="ECO:0000313" key="2">
    <source>
        <dbReference type="Proteomes" id="UP001152523"/>
    </source>
</evidence>
<dbReference type="PANTHER" id="PTHR35124">
    <property type="entry name" value="CYTOCHROME P450 FAMILY PROTEIN"/>
    <property type="match status" value="1"/>
</dbReference>
<protein>
    <submittedName>
        <fullName evidence="1">Uncharacterized protein</fullName>
    </submittedName>
</protein>
<reference evidence="1" key="1">
    <citation type="submission" date="2022-07" db="EMBL/GenBank/DDBJ databases">
        <authorList>
            <person name="Macas J."/>
            <person name="Novak P."/>
            <person name="Neumann P."/>
        </authorList>
    </citation>
    <scope>NUCLEOTIDE SEQUENCE</scope>
</reference>
<sequence length="552" mass="62492">MGEKGESFRWALMRSNPMVHLWFKLLLLLGASLAILIAWGANGIKFNVSSLPFMQTFTNFGFASFPDFTHNRDSNGWISVGSQSNYTSKLLEGWLAPGGDACKESKTVDIAIPSLDGHDSVELSTGDIHHFIFRSLDDSGKPHCLGGDYFEIDLSGEKWKSRPPINDFGNGTYEFSLQIHPDFAGSYNITITLLFRHYEGLKYSPQKFAFDKTLRVVPLKFEKSITELPEIPLCSTKSDFSKDVWSGRWTRHAKNESCPIRDDGRFICQDPNFPCSNPWCRGPLGLLESNGWVYSSHCSFKIFSIEEAWDLLSHRWIFWWGDSNHCDTIRNILHFILDVKDINAVPRRFDGNITNPKNPSQTLRFTSIFNGHPNDTGNYQGLNSLSNSDYRQLLEGYFSGQVVPDTIIMNSGLHDGIYWPSIRAFVKGADYAAAFWSRVIEGVKKRGVSPPRVIYRTTVATGGYARVLAYNPQKMEAFNGVVLDKMRSYNALDMVVDDFDMTYPWHYDNRCNDGVHYGRAPAKLVWKDGQIGHEYFVDLMLGHVLLNAIAAS</sequence>
<accession>A0AAV0GG42</accession>
<dbReference type="EMBL" id="CAMAPF010001096">
    <property type="protein sequence ID" value="CAH9146213.1"/>
    <property type="molecule type" value="Genomic_DNA"/>
</dbReference>
<name>A0AAV0GG42_9ASTE</name>
<comment type="caution">
    <text evidence="1">The sequence shown here is derived from an EMBL/GenBank/DDBJ whole genome shotgun (WGS) entry which is preliminary data.</text>
</comment>
<dbReference type="PANTHER" id="PTHR35124:SF1">
    <property type="entry name" value="CYTOCHROME P450 FAMILY PROTEIN"/>
    <property type="match status" value="1"/>
</dbReference>
<evidence type="ECO:0000313" key="1">
    <source>
        <dbReference type="EMBL" id="CAH9146213.1"/>
    </source>
</evidence>
<keyword evidence="2" id="KW-1185">Reference proteome</keyword>
<dbReference type="AlphaFoldDB" id="A0AAV0GG42"/>
<dbReference type="Proteomes" id="UP001152523">
    <property type="component" value="Unassembled WGS sequence"/>
</dbReference>
<gene>
    <name evidence="1" type="ORF">CEPIT_LOCUS42814</name>
</gene>
<proteinExistence type="predicted"/>